<dbReference type="Pfam" id="PF07690">
    <property type="entry name" value="MFS_1"/>
    <property type="match status" value="1"/>
</dbReference>
<dbReference type="PROSITE" id="PS50850">
    <property type="entry name" value="MFS"/>
    <property type="match status" value="1"/>
</dbReference>
<protein>
    <recommendedName>
        <fullName evidence="7">Major facilitator superfamily (MFS) profile domain-containing protein</fullName>
    </recommendedName>
</protein>
<proteinExistence type="predicted"/>
<dbReference type="Gene3D" id="1.20.1250.20">
    <property type="entry name" value="MFS general substrate transporter like domains"/>
    <property type="match status" value="2"/>
</dbReference>
<feature type="transmembrane region" description="Helical" evidence="6">
    <location>
        <begin position="434"/>
        <end position="459"/>
    </location>
</feature>
<dbReference type="FunFam" id="1.20.1250.20:FF:000394">
    <property type="entry name" value="MFS general substrate transporter"/>
    <property type="match status" value="1"/>
</dbReference>
<keyword evidence="2" id="KW-0813">Transport</keyword>
<name>A0A9W9F6Q2_9EURO</name>
<dbReference type="AlphaFoldDB" id="A0A9W9F6Q2"/>
<keyword evidence="5 6" id="KW-0472">Membrane</keyword>
<comment type="subcellular location">
    <subcellularLocation>
        <location evidence="1">Membrane</location>
        <topology evidence="1">Multi-pass membrane protein</topology>
    </subcellularLocation>
</comment>
<organism evidence="8 9">
    <name type="scientific">Penicillium angulare</name>
    <dbReference type="NCBI Taxonomy" id="116970"/>
    <lineage>
        <taxon>Eukaryota</taxon>
        <taxon>Fungi</taxon>
        <taxon>Dikarya</taxon>
        <taxon>Ascomycota</taxon>
        <taxon>Pezizomycotina</taxon>
        <taxon>Eurotiomycetes</taxon>
        <taxon>Eurotiomycetidae</taxon>
        <taxon>Eurotiales</taxon>
        <taxon>Aspergillaceae</taxon>
        <taxon>Penicillium</taxon>
    </lineage>
</organism>
<dbReference type="EMBL" id="JAPQKH010000006">
    <property type="protein sequence ID" value="KAJ5094641.1"/>
    <property type="molecule type" value="Genomic_DNA"/>
</dbReference>
<dbReference type="GO" id="GO:0016020">
    <property type="term" value="C:membrane"/>
    <property type="evidence" value="ECO:0007669"/>
    <property type="project" value="UniProtKB-SubCell"/>
</dbReference>
<feature type="transmembrane region" description="Helical" evidence="6">
    <location>
        <begin position="110"/>
        <end position="130"/>
    </location>
</feature>
<dbReference type="InterPro" id="IPR011701">
    <property type="entry name" value="MFS"/>
</dbReference>
<dbReference type="SUPFAM" id="SSF103473">
    <property type="entry name" value="MFS general substrate transporter"/>
    <property type="match status" value="1"/>
</dbReference>
<feature type="transmembrane region" description="Helical" evidence="6">
    <location>
        <begin position="81"/>
        <end position="103"/>
    </location>
</feature>
<feature type="transmembrane region" description="Helical" evidence="6">
    <location>
        <begin position="136"/>
        <end position="158"/>
    </location>
</feature>
<feature type="transmembrane region" description="Helical" evidence="6">
    <location>
        <begin position="372"/>
        <end position="393"/>
    </location>
</feature>
<evidence type="ECO:0000313" key="8">
    <source>
        <dbReference type="EMBL" id="KAJ5094641.1"/>
    </source>
</evidence>
<reference evidence="8" key="2">
    <citation type="journal article" date="2023" name="IMA Fungus">
        <title>Comparative genomic study of the Penicillium genus elucidates a diverse pangenome and 15 lateral gene transfer events.</title>
        <authorList>
            <person name="Petersen C."/>
            <person name="Sorensen T."/>
            <person name="Nielsen M.R."/>
            <person name="Sondergaard T.E."/>
            <person name="Sorensen J.L."/>
            <person name="Fitzpatrick D.A."/>
            <person name="Frisvad J.C."/>
            <person name="Nielsen K.L."/>
        </authorList>
    </citation>
    <scope>NUCLEOTIDE SEQUENCE</scope>
    <source>
        <strain evidence="8">IBT 30069</strain>
    </source>
</reference>
<keyword evidence="9" id="KW-1185">Reference proteome</keyword>
<evidence type="ECO:0000256" key="4">
    <source>
        <dbReference type="ARBA" id="ARBA00022989"/>
    </source>
</evidence>
<evidence type="ECO:0000256" key="2">
    <source>
        <dbReference type="ARBA" id="ARBA00022448"/>
    </source>
</evidence>
<feature type="transmembrane region" description="Helical" evidence="6">
    <location>
        <begin position="279"/>
        <end position="299"/>
    </location>
</feature>
<dbReference type="PANTHER" id="PTHR43791:SF38">
    <property type="entry name" value="MAJOR FACILITATOR SUPERFAMILY (MFS) PROFILE DOMAIN-CONTAINING PROTEIN"/>
    <property type="match status" value="1"/>
</dbReference>
<keyword evidence="3 6" id="KW-0812">Transmembrane</keyword>
<evidence type="ECO:0000259" key="7">
    <source>
        <dbReference type="PROSITE" id="PS50850"/>
    </source>
</evidence>
<evidence type="ECO:0000256" key="6">
    <source>
        <dbReference type="SAM" id="Phobius"/>
    </source>
</evidence>
<dbReference type="InterPro" id="IPR020846">
    <property type="entry name" value="MFS_dom"/>
</dbReference>
<dbReference type="PANTHER" id="PTHR43791">
    <property type="entry name" value="PERMEASE-RELATED"/>
    <property type="match status" value="1"/>
</dbReference>
<feature type="transmembrane region" description="Helical" evidence="6">
    <location>
        <begin position="170"/>
        <end position="192"/>
    </location>
</feature>
<dbReference type="Proteomes" id="UP001149165">
    <property type="component" value="Unassembled WGS sequence"/>
</dbReference>
<feature type="domain" description="Major facilitator superfamily (MFS) profile" evidence="7">
    <location>
        <begin position="44"/>
        <end position="464"/>
    </location>
</feature>
<accession>A0A9W9F6Q2</accession>
<comment type="caution">
    <text evidence="8">The sequence shown here is derived from an EMBL/GenBank/DDBJ whole genome shotgun (WGS) entry which is preliminary data.</text>
</comment>
<dbReference type="FunFam" id="1.20.1250.20:FF:000057">
    <property type="entry name" value="MFS general substrate transporter"/>
    <property type="match status" value="1"/>
</dbReference>
<dbReference type="GO" id="GO:0022857">
    <property type="term" value="F:transmembrane transporter activity"/>
    <property type="evidence" value="ECO:0007669"/>
    <property type="project" value="InterPro"/>
</dbReference>
<evidence type="ECO:0000256" key="5">
    <source>
        <dbReference type="ARBA" id="ARBA00023136"/>
    </source>
</evidence>
<keyword evidence="4 6" id="KW-1133">Transmembrane helix</keyword>
<gene>
    <name evidence="8" type="ORF">N7456_010502</name>
</gene>
<feature type="transmembrane region" description="Helical" evidence="6">
    <location>
        <begin position="345"/>
        <end position="366"/>
    </location>
</feature>
<evidence type="ECO:0000313" key="9">
    <source>
        <dbReference type="Proteomes" id="UP001149165"/>
    </source>
</evidence>
<feature type="transmembrane region" description="Helical" evidence="6">
    <location>
        <begin position="204"/>
        <end position="226"/>
    </location>
</feature>
<evidence type="ECO:0000256" key="3">
    <source>
        <dbReference type="ARBA" id="ARBA00022692"/>
    </source>
</evidence>
<feature type="transmembrane region" description="Helical" evidence="6">
    <location>
        <begin position="319"/>
        <end position="336"/>
    </location>
</feature>
<dbReference type="InterPro" id="IPR036259">
    <property type="entry name" value="MFS_trans_sf"/>
</dbReference>
<dbReference type="OrthoDB" id="2985014at2759"/>
<feature type="transmembrane region" description="Helical" evidence="6">
    <location>
        <begin position="405"/>
        <end position="422"/>
    </location>
</feature>
<reference evidence="8" key="1">
    <citation type="submission" date="2022-11" db="EMBL/GenBank/DDBJ databases">
        <authorList>
            <person name="Petersen C."/>
        </authorList>
    </citation>
    <scope>NUCLEOTIDE SEQUENCE</scope>
    <source>
        <strain evidence="8">IBT 30069</strain>
    </source>
</reference>
<evidence type="ECO:0000256" key="1">
    <source>
        <dbReference type="ARBA" id="ARBA00004141"/>
    </source>
</evidence>
<sequence>MDSNDLDSVCQKDVSSKQIEHASIDESFTPEEEKALVRKIDLMLLPVIWIMYLLSYMDRTNIANAKVSGMDEDLNLTSNQYSVALVVYFVGYVVFEVPSNLILGRTRPSIFLPSIMVLWGVLTCLMSVIQSYTHLIVLRILVGSVEAGFAPGVLLVLSSWYKRTEQSKRFGVYISAAVLSGAFGSLIAAGIMDGLEGAHGLRGWRWLFIVEGAATIGFALISLFILPDFPATSRSLSEREKHIAVNRLASENVTAVTEDSAPLSNWGAMKVACGDWRTWVFVVGYMVIVGSSTLTYFYPTLVQGLFGNASTEKINLLTVPIYGAAFVATGFTSYFSDKVPNWRGVIIACWLAFSLACSIITCAVYNHTARYVLMVLMACGLWATNGGTLAYASSAFAGMHPQARGVSLALVNAMGNLAQIYGSYLFPESDSPKYIMGFSVISAMLALGVVVFAGLHVWFRHRTRSFLEE</sequence>